<dbReference type="InParanoid" id="A0A0V0QF64"/>
<proteinExistence type="predicted"/>
<feature type="compositionally biased region" description="Polar residues" evidence="1">
    <location>
        <begin position="163"/>
        <end position="184"/>
    </location>
</feature>
<accession>A0A0V0QF64</accession>
<organism evidence="2 3">
    <name type="scientific">Pseudocohnilembus persalinus</name>
    <name type="common">Ciliate</name>
    <dbReference type="NCBI Taxonomy" id="266149"/>
    <lineage>
        <taxon>Eukaryota</taxon>
        <taxon>Sar</taxon>
        <taxon>Alveolata</taxon>
        <taxon>Ciliophora</taxon>
        <taxon>Intramacronucleata</taxon>
        <taxon>Oligohymenophorea</taxon>
        <taxon>Scuticociliatia</taxon>
        <taxon>Philasterida</taxon>
        <taxon>Pseudocohnilembidae</taxon>
        <taxon>Pseudocohnilembus</taxon>
    </lineage>
</organism>
<comment type="caution">
    <text evidence="2">The sequence shown here is derived from an EMBL/GenBank/DDBJ whole genome shotgun (WGS) entry which is preliminary data.</text>
</comment>
<protein>
    <submittedName>
        <fullName evidence="2">Uncharacterized protein</fullName>
    </submittedName>
</protein>
<feature type="region of interest" description="Disordered" evidence="1">
    <location>
        <begin position="157"/>
        <end position="189"/>
    </location>
</feature>
<dbReference type="EMBL" id="LDAU01000181">
    <property type="protein sequence ID" value="KRX00820.1"/>
    <property type="molecule type" value="Genomic_DNA"/>
</dbReference>
<dbReference type="AlphaFoldDB" id="A0A0V0QF64"/>
<sequence length="531" mass="62580">MSGQISHENTISSLSDKSINGQFSKQYQQCNKQDEKQFLKTKVADFMPEVITGIQENELDNFIKKLRSREIAMKMGTVWVIRTGKKENYWPNILHFTCKINQILLCSSSFKLKRNEKDKLFYLFKEDEQHSHVIFSENQIDRKLKFVGQVRKPKKKKKIVFESENNSPLKSENNIASENTLDSQKSSDEDLNNQIQNNINYNNNNNNSINTISNLDFINKKKEYSNQAESGIFSNKQGSLKDLMLRTQGNIQKENQSGSNDLETLKLELENSIKYSLNSKYINNINNNLKDKNSKDKELSCQIRNIDINNIQSQPGKQSNQPENCQKQFIREESNSNQVQLQNQNDQKTQSNIYQQQIGQQQNCQEQSINQAFIGNFGYQYMNLQTQDMNNKPLSNSFSYFKSNNHNQFIRKNMQCKTVNYRENQNNINNQNSYQNDLYSHPNIEDDYFQMEQEFEDKNLEQMKQFSNINSNNNYQNIQNPNNYMVNNDIYKIEQELKDVKENENEKYLMEQKQICEQELDEDIFFPQNSQ</sequence>
<evidence type="ECO:0000313" key="2">
    <source>
        <dbReference type="EMBL" id="KRX00820.1"/>
    </source>
</evidence>
<evidence type="ECO:0000256" key="1">
    <source>
        <dbReference type="SAM" id="MobiDB-lite"/>
    </source>
</evidence>
<gene>
    <name evidence="2" type="ORF">PPERSA_01999</name>
</gene>
<reference evidence="2 3" key="1">
    <citation type="journal article" date="2015" name="Sci. Rep.">
        <title>Genome of the facultative scuticociliatosis pathogen Pseudocohnilembus persalinus provides insight into its virulence through horizontal gene transfer.</title>
        <authorList>
            <person name="Xiong J."/>
            <person name="Wang G."/>
            <person name="Cheng J."/>
            <person name="Tian M."/>
            <person name="Pan X."/>
            <person name="Warren A."/>
            <person name="Jiang C."/>
            <person name="Yuan D."/>
            <person name="Miao W."/>
        </authorList>
    </citation>
    <scope>NUCLEOTIDE SEQUENCE [LARGE SCALE GENOMIC DNA]</scope>
    <source>
        <strain evidence="2">36N120E</strain>
    </source>
</reference>
<evidence type="ECO:0000313" key="3">
    <source>
        <dbReference type="Proteomes" id="UP000054937"/>
    </source>
</evidence>
<name>A0A0V0QF64_PSEPJ</name>
<dbReference type="Proteomes" id="UP000054937">
    <property type="component" value="Unassembled WGS sequence"/>
</dbReference>
<keyword evidence="3" id="KW-1185">Reference proteome</keyword>